<organism evidence="1">
    <name type="scientific">marine sediment metagenome</name>
    <dbReference type="NCBI Taxonomy" id="412755"/>
    <lineage>
        <taxon>unclassified sequences</taxon>
        <taxon>metagenomes</taxon>
        <taxon>ecological metagenomes</taxon>
    </lineage>
</organism>
<proteinExistence type="predicted"/>
<protein>
    <submittedName>
        <fullName evidence="1">Uncharacterized protein</fullName>
    </submittedName>
</protein>
<accession>A0A0F9UQG5</accession>
<dbReference type="EMBL" id="LAZR01000869">
    <property type="protein sequence ID" value="KKN55828.1"/>
    <property type="molecule type" value="Genomic_DNA"/>
</dbReference>
<name>A0A0F9UQG5_9ZZZZ</name>
<dbReference type="AlphaFoldDB" id="A0A0F9UQG5"/>
<gene>
    <name evidence="1" type="ORF">LCGC14_0578190</name>
</gene>
<reference evidence="1" key="1">
    <citation type="journal article" date="2015" name="Nature">
        <title>Complex archaea that bridge the gap between prokaryotes and eukaryotes.</title>
        <authorList>
            <person name="Spang A."/>
            <person name="Saw J.H."/>
            <person name="Jorgensen S.L."/>
            <person name="Zaremba-Niedzwiedzka K."/>
            <person name="Martijn J."/>
            <person name="Lind A.E."/>
            <person name="van Eijk R."/>
            <person name="Schleper C."/>
            <person name="Guy L."/>
            <person name="Ettema T.J."/>
        </authorList>
    </citation>
    <scope>NUCLEOTIDE SEQUENCE</scope>
</reference>
<comment type="caution">
    <text evidence="1">The sequence shown here is derived from an EMBL/GenBank/DDBJ whole genome shotgun (WGS) entry which is preliminary data.</text>
</comment>
<sequence>MGGYKQLIEGINRNAASIAAMDTEMSIRLQALETAMKVVAPDFYEAYQFAVAERIAYRLVIAKDFAQTSGNLKSLSLIKQEINKQAKVADEQDNSEAWAIGVRQAQQDIKSGVHRKGPTLVSKA</sequence>
<evidence type="ECO:0000313" key="1">
    <source>
        <dbReference type="EMBL" id="KKN55828.1"/>
    </source>
</evidence>